<dbReference type="PRINTS" id="PR00411">
    <property type="entry name" value="PNDRDTASEI"/>
</dbReference>
<dbReference type="EC" id="1.14.13.-" evidence="1"/>
<keyword evidence="2" id="KW-1185">Reference proteome</keyword>
<proteinExistence type="predicted"/>
<dbReference type="Proteomes" id="UP001601442">
    <property type="component" value="Unassembled WGS sequence"/>
</dbReference>
<dbReference type="SUPFAM" id="SSF51905">
    <property type="entry name" value="FAD/NAD(P)-binding domain"/>
    <property type="match status" value="2"/>
</dbReference>
<reference evidence="1 2" key="1">
    <citation type="submission" date="2024-10" db="EMBL/GenBank/DDBJ databases">
        <title>The Natural Products Discovery Center: Release of the First 8490 Sequenced Strains for Exploring Actinobacteria Biosynthetic Diversity.</title>
        <authorList>
            <person name="Kalkreuter E."/>
            <person name="Kautsar S.A."/>
            <person name="Yang D."/>
            <person name="Bader C.D."/>
            <person name="Teijaro C.N."/>
            <person name="Fluegel L."/>
            <person name="Davis C.M."/>
            <person name="Simpson J.R."/>
            <person name="Lauterbach L."/>
            <person name="Steele A.D."/>
            <person name="Gui C."/>
            <person name="Meng S."/>
            <person name="Li G."/>
            <person name="Viehrig K."/>
            <person name="Ye F."/>
            <person name="Su P."/>
            <person name="Kiefer A.F."/>
            <person name="Nichols A."/>
            <person name="Cepeda A.J."/>
            <person name="Yan W."/>
            <person name="Fan B."/>
            <person name="Jiang Y."/>
            <person name="Adhikari A."/>
            <person name="Zheng C.-J."/>
            <person name="Schuster L."/>
            <person name="Cowan T.M."/>
            <person name="Smanski M.J."/>
            <person name="Chevrette M.G."/>
            <person name="De Carvalho L.P.S."/>
            <person name="Shen B."/>
        </authorList>
    </citation>
    <scope>NUCLEOTIDE SEQUENCE [LARGE SCALE GENOMIC DNA]</scope>
    <source>
        <strain evidence="1 2">NPDC004119</strain>
    </source>
</reference>
<dbReference type="RefSeq" id="WP_387391997.1">
    <property type="nucleotide sequence ID" value="NZ_JBIAMT010000002.1"/>
</dbReference>
<dbReference type="EMBL" id="JBIAMT010000002">
    <property type="protein sequence ID" value="MFF0496543.1"/>
    <property type="molecule type" value="Genomic_DNA"/>
</dbReference>
<sequence>MNTLPAQCPSVLIVGAGFAGLAAAIELSRHGYTDVTILERAAELGGTWRENHYPGAACDVPSPLYSYSFAPNPEWTQRFAGQAEILAYMRRTAADFAVDRLIHYDTEVTAASFDERRARWRVDTSTGKIYEADVLVPAVGVLSLPAWPKLSGMNCFTGAAFHSAQWDHSVDLTGKRVAVIGTGASAVQFVPQVREHAAEVTVFQRTAPWIVPRPQRVYTALHHRLFRRMPASLRAERELVSLVTEGLQRSMTSRNQLVLKAFAATSKAYLRYRVADPALRAKLTPDYPAGCKRILFDAGYLQALTESNVEVVTDAIAEITPGGIRTVDGAERDVDVIIYGTGFAATEVMDSIKVHGVDGRLLSDAWSDGARAYFGMCVPGFPNLFFMYGPNTSLGSGSIIGMLEPQARYLRRAVEYLDDLGEGATVDVRAEVEQTYDAEIQSRVIDSVWTTCSSWYRNAAGRVVANWPGSIGEYARRTARFDPSDYHVASTVKALR</sequence>
<comment type="caution">
    <text evidence="1">The sequence shown here is derived from an EMBL/GenBank/DDBJ whole genome shotgun (WGS) entry which is preliminary data.</text>
</comment>
<name>A0ABW6NZI8_9NOCA</name>
<organism evidence="1 2">
    <name type="scientific">Nocardia aobensis</name>
    <dbReference type="NCBI Taxonomy" id="257277"/>
    <lineage>
        <taxon>Bacteria</taxon>
        <taxon>Bacillati</taxon>
        <taxon>Actinomycetota</taxon>
        <taxon>Actinomycetes</taxon>
        <taxon>Mycobacteriales</taxon>
        <taxon>Nocardiaceae</taxon>
        <taxon>Nocardia</taxon>
    </lineage>
</organism>
<dbReference type="InterPro" id="IPR051209">
    <property type="entry name" value="FAD-bind_Monooxygenase_sf"/>
</dbReference>
<protein>
    <submittedName>
        <fullName evidence="1">Flavin-containing monooxygenase</fullName>
        <ecNumber evidence="1">1.14.13.-</ecNumber>
    </submittedName>
</protein>
<accession>A0ABW6NZI8</accession>
<dbReference type="PRINTS" id="PR00368">
    <property type="entry name" value="FADPNR"/>
</dbReference>
<dbReference type="Pfam" id="PF13738">
    <property type="entry name" value="Pyr_redox_3"/>
    <property type="match status" value="1"/>
</dbReference>
<dbReference type="PANTHER" id="PTHR42877:SF4">
    <property type="entry name" value="FAD_NAD(P)-BINDING DOMAIN-CONTAINING PROTEIN-RELATED"/>
    <property type="match status" value="1"/>
</dbReference>
<dbReference type="Gene3D" id="3.50.50.60">
    <property type="entry name" value="FAD/NAD(P)-binding domain"/>
    <property type="match status" value="2"/>
</dbReference>
<evidence type="ECO:0000313" key="2">
    <source>
        <dbReference type="Proteomes" id="UP001601442"/>
    </source>
</evidence>
<keyword evidence="1" id="KW-0503">Monooxygenase</keyword>
<dbReference type="InterPro" id="IPR036188">
    <property type="entry name" value="FAD/NAD-bd_sf"/>
</dbReference>
<dbReference type="PANTHER" id="PTHR42877">
    <property type="entry name" value="L-ORNITHINE N(5)-MONOOXYGENASE-RELATED"/>
    <property type="match status" value="1"/>
</dbReference>
<evidence type="ECO:0000313" key="1">
    <source>
        <dbReference type="EMBL" id="MFF0496543.1"/>
    </source>
</evidence>
<keyword evidence="1" id="KW-0560">Oxidoreductase</keyword>
<dbReference type="GO" id="GO:0004497">
    <property type="term" value="F:monooxygenase activity"/>
    <property type="evidence" value="ECO:0007669"/>
    <property type="project" value="UniProtKB-KW"/>
</dbReference>
<gene>
    <name evidence="1" type="ORF">ACFYU5_09085</name>
</gene>